<dbReference type="Gene3D" id="2.60.40.1190">
    <property type="match status" value="1"/>
</dbReference>
<dbReference type="GO" id="GO:0030246">
    <property type="term" value="F:carbohydrate binding"/>
    <property type="evidence" value="ECO:0007669"/>
    <property type="project" value="InterPro"/>
</dbReference>
<dbReference type="CDD" id="cd09620">
    <property type="entry name" value="CBM9_like_3"/>
    <property type="match status" value="1"/>
</dbReference>
<evidence type="ECO:0000256" key="1">
    <source>
        <dbReference type="SAM" id="SignalP"/>
    </source>
</evidence>
<dbReference type="InterPro" id="IPR010502">
    <property type="entry name" value="Carb-bd_dom_fam9"/>
</dbReference>
<evidence type="ECO:0000259" key="2">
    <source>
        <dbReference type="Pfam" id="PF06452"/>
    </source>
</evidence>
<dbReference type="Pfam" id="PF06452">
    <property type="entry name" value="CBM9_1"/>
    <property type="match status" value="1"/>
</dbReference>
<dbReference type="PANTHER" id="PTHR35532">
    <property type="entry name" value="SIMILAR TO POLYHYDROXYALKANOATE DEPOLYMERASE"/>
    <property type="match status" value="1"/>
</dbReference>
<dbReference type="RefSeq" id="WP_037291669.1">
    <property type="nucleotide sequence ID" value="NZ_CALVFX010000004.1"/>
</dbReference>
<proteinExistence type="predicted"/>
<feature type="chain" id="PRO_5016747788" evidence="1">
    <location>
        <begin position="21"/>
        <end position="361"/>
    </location>
</feature>
<dbReference type="EMBL" id="UGVL01000001">
    <property type="protein sequence ID" value="SUE32906.1"/>
    <property type="molecule type" value="Genomic_DNA"/>
</dbReference>
<dbReference type="AlphaFoldDB" id="A0A379MN54"/>
<feature type="signal peptide" evidence="1">
    <location>
        <begin position="1"/>
        <end position="20"/>
    </location>
</feature>
<dbReference type="Proteomes" id="UP000255233">
    <property type="component" value="Unassembled WGS sequence"/>
</dbReference>
<evidence type="ECO:0000313" key="4">
    <source>
        <dbReference type="Proteomes" id="UP000255233"/>
    </source>
</evidence>
<organism evidence="3 4">
    <name type="scientific">Rikenella microfusus</name>
    <dbReference type="NCBI Taxonomy" id="28139"/>
    <lineage>
        <taxon>Bacteria</taxon>
        <taxon>Pseudomonadati</taxon>
        <taxon>Bacteroidota</taxon>
        <taxon>Bacteroidia</taxon>
        <taxon>Bacteroidales</taxon>
        <taxon>Rikenellaceae</taxon>
        <taxon>Rikenella</taxon>
    </lineage>
</organism>
<dbReference type="GO" id="GO:0016052">
    <property type="term" value="P:carbohydrate catabolic process"/>
    <property type="evidence" value="ECO:0007669"/>
    <property type="project" value="InterPro"/>
</dbReference>
<sequence length="361" mass="41436">MKKALILSAALLMGPAALFAQKNVEFSVPYEFQPPHYVCYRAPQAVVIDGNIDTPEWADVPWTSDFVDIQGKNRPVTPRHRCRAKLMWDDRNLYIAAEMIEPHLWATLTERESVIFQDNDFEVFLDVTGSTHHYMEFEVNALGTEWDLMLTRPYRDGGAPLNAWNMNGMRSAVKLYGTLNDPSDTDDKWTFEMAIPLSTLLEVQYGKREIEDGEQWRLNFSRVQWQLDVKDGRYAKKPQTPEDNWVWAPSGKISIHEPEYWGFLQFSDITAGKGTAPFVWNPNEEVKWALRQLYFRQREFRGANGRWAATPEELKASEIRVKGLAFDPAVHAAGDAYRIVAPGFDGTSWYIDNEGYVGQGR</sequence>
<dbReference type="SUPFAM" id="SSF49344">
    <property type="entry name" value="CBD9-like"/>
    <property type="match status" value="1"/>
</dbReference>
<dbReference type="PANTHER" id="PTHR35532:SF5">
    <property type="entry name" value="CARBOHYDRATE-BINDING DOMAIN-CONTAINING PROTEIN"/>
    <property type="match status" value="1"/>
</dbReference>
<dbReference type="OrthoDB" id="100605at2"/>
<protein>
    <submittedName>
        <fullName evidence="3">Domain of uncharacterized function (DUF1083)</fullName>
    </submittedName>
</protein>
<dbReference type="GO" id="GO:0004553">
    <property type="term" value="F:hydrolase activity, hydrolyzing O-glycosyl compounds"/>
    <property type="evidence" value="ECO:0007669"/>
    <property type="project" value="InterPro"/>
</dbReference>
<feature type="domain" description="Carbohydrate-binding" evidence="2">
    <location>
        <begin position="48"/>
        <end position="203"/>
    </location>
</feature>
<reference evidence="3 4" key="1">
    <citation type="submission" date="2018-06" db="EMBL/GenBank/DDBJ databases">
        <authorList>
            <consortium name="Pathogen Informatics"/>
            <person name="Doyle S."/>
        </authorList>
    </citation>
    <scope>NUCLEOTIDE SEQUENCE [LARGE SCALE GENOMIC DNA]</scope>
    <source>
        <strain evidence="3 4">NCTC11190</strain>
    </source>
</reference>
<dbReference type="STRING" id="880526.GCA_000427365_01350"/>
<accession>A0A379MN54</accession>
<keyword evidence="4" id="KW-1185">Reference proteome</keyword>
<name>A0A379MN54_9BACT</name>
<gene>
    <name evidence="3" type="ORF">NCTC11190_00088</name>
</gene>
<evidence type="ECO:0000313" key="3">
    <source>
        <dbReference type="EMBL" id="SUE32906.1"/>
    </source>
</evidence>
<keyword evidence="1" id="KW-0732">Signal</keyword>